<name>A0ABT3I0J3_9FLAO</name>
<keyword evidence="3" id="KW-1185">Reference proteome</keyword>
<feature type="transmembrane region" description="Helical" evidence="1">
    <location>
        <begin position="30"/>
        <end position="48"/>
    </location>
</feature>
<proteinExistence type="predicted"/>
<keyword evidence="1" id="KW-1133">Transmembrane helix</keyword>
<evidence type="ECO:0000313" key="3">
    <source>
        <dbReference type="Proteomes" id="UP001163731"/>
    </source>
</evidence>
<dbReference type="Proteomes" id="UP001163731">
    <property type="component" value="Unassembled WGS sequence"/>
</dbReference>
<keyword evidence="1" id="KW-0812">Transmembrane</keyword>
<evidence type="ECO:0000256" key="1">
    <source>
        <dbReference type="SAM" id="Phobius"/>
    </source>
</evidence>
<accession>A0ABT3I0J3</accession>
<dbReference type="RefSeq" id="WP_264750571.1">
    <property type="nucleotide sequence ID" value="NZ_JAPDHW010000008.1"/>
</dbReference>
<comment type="caution">
    <text evidence="2">The sequence shown here is derived from an EMBL/GenBank/DDBJ whole genome shotgun (WGS) entry which is preliminary data.</text>
</comment>
<organism evidence="2 3">
    <name type="scientific">Chryseobacterium kimseyorum</name>
    <dbReference type="NCBI Taxonomy" id="2984028"/>
    <lineage>
        <taxon>Bacteria</taxon>
        <taxon>Pseudomonadati</taxon>
        <taxon>Bacteroidota</taxon>
        <taxon>Flavobacteriia</taxon>
        <taxon>Flavobacteriales</taxon>
        <taxon>Weeksellaceae</taxon>
        <taxon>Chryseobacterium group</taxon>
        <taxon>Chryseobacterium</taxon>
    </lineage>
</organism>
<sequence length="50" mass="5691">MKQIAILFAAQASAATFTNYYHEIWDLPSIISFGSLIISAGYFFINFIRK</sequence>
<evidence type="ECO:0000313" key="2">
    <source>
        <dbReference type="EMBL" id="MCW3169403.1"/>
    </source>
</evidence>
<keyword evidence="1" id="KW-0472">Membrane</keyword>
<protein>
    <submittedName>
        <fullName evidence="2">Uncharacterized protein</fullName>
    </submittedName>
</protein>
<gene>
    <name evidence="2" type="ORF">OMO38_12820</name>
</gene>
<dbReference type="EMBL" id="JAPDHW010000008">
    <property type="protein sequence ID" value="MCW3169403.1"/>
    <property type="molecule type" value="Genomic_DNA"/>
</dbReference>
<reference evidence="2" key="1">
    <citation type="submission" date="2022-10" db="EMBL/GenBank/DDBJ databases">
        <title>Chryseobacterium babae sp. nov. isolated from the gut of the beetle Oryctes rhinoceros, and Chryseobacterium kimseyorum sp. nov., isolated from a stick insect rearing cage.</title>
        <authorList>
            <person name="Shelomi M."/>
            <person name="Han C.-J."/>
            <person name="Chen W.-M."/>
            <person name="Chen H.-K."/>
            <person name="Liaw S.-J."/>
            <person name="Muhle E."/>
            <person name="Clermont D."/>
        </authorList>
    </citation>
    <scope>NUCLEOTIDE SEQUENCE</scope>
    <source>
        <strain evidence="2">09-1422</strain>
    </source>
</reference>